<gene>
    <name evidence="9" type="primary">nad1</name>
</gene>
<evidence type="ECO:0000256" key="2">
    <source>
        <dbReference type="ARBA" id="ARBA00010535"/>
    </source>
</evidence>
<evidence type="ECO:0000256" key="8">
    <source>
        <dbReference type="SAM" id="Phobius"/>
    </source>
</evidence>
<feature type="transmembrane region" description="Helical" evidence="8">
    <location>
        <begin position="6"/>
        <end position="31"/>
    </location>
</feature>
<dbReference type="GO" id="GO:0003954">
    <property type="term" value="F:NADH dehydrogenase activity"/>
    <property type="evidence" value="ECO:0007669"/>
    <property type="project" value="TreeGrafter"/>
</dbReference>
<protein>
    <recommendedName>
        <fullName evidence="7">NADH-ubiquinone oxidoreductase chain 1</fullName>
        <ecNumber evidence="7">7.1.1.2</ecNumber>
    </recommendedName>
</protein>
<proteinExistence type="inferred from homology"/>
<keyword evidence="3 6" id="KW-0812">Transmembrane</keyword>
<dbReference type="PANTHER" id="PTHR11432">
    <property type="entry name" value="NADH DEHYDROGENASE SUBUNIT 1"/>
    <property type="match status" value="1"/>
</dbReference>
<reference evidence="9" key="1">
    <citation type="journal article" date="2018" name="Sci. Rep.">
        <title>Ophirina amphinema n. gen., n. sp., a New Deeply Branching Discobid with Phylogenetic Affinity to Jakobids.</title>
        <authorList>
            <person name="Yabuki A."/>
            <person name="Gyaltshen Y."/>
            <person name="Heiss A.A."/>
            <person name="Fujikura K."/>
            <person name="Kim E."/>
        </authorList>
    </citation>
    <scope>NUCLEOTIDE SEQUENCE</scope>
    <source>
        <strain evidence="9">JB</strain>
    </source>
</reference>
<evidence type="ECO:0000256" key="5">
    <source>
        <dbReference type="ARBA" id="ARBA00023136"/>
    </source>
</evidence>
<feature type="transmembrane region" description="Helical" evidence="8">
    <location>
        <begin position="112"/>
        <end position="131"/>
    </location>
</feature>
<geneLocation type="mitochondrion" evidence="9"/>
<feature type="transmembrane region" description="Helical" evidence="8">
    <location>
        <begin position="182"/>
        <end position="201"/>
    </location>
</feature>
<name>A0A348AYQ5_9EUKA</name>
<evidence type="ECO:0000256" key="7">
    <source>
        <dbReference type="RuleBase" id="RU000473"/>
    </source>
</evidence>
<feature type="transmembrane region" description="Helical" evidence="8">
    <location>
        <begin position="77"/>
        <end position="100"/>
    </location>
</feature>
<dbReference type="AlphaFoldDB" id="A0A348AYQ5"/>
<dbReference type="HAMAP" id="MF_01350">
    <property type="entry name" value="NDH1_NuoH"/>
    <property type="match status" value="1"/>
</dbReference>
<dbReference type="Pfam" id="PF00146">
    <property type="entry name" value="NADHdh"/>
    <property type="match status" value="1"/>
</dbReference>
<dbReference type="EC" id="7.1.1.2" evidence="7"/>
<feature type="transmembrane region" description="Helical" evidence="8">
    <location>
        <begin position="272"/>
        <end position="292"/>
    </location>
</feature>
<comment type="catalytic activity">
    <reaction evidence="7">
        <text>a ubiquinone + NADH + 5 H(+)(in) = a ubiquinol + NAD(+) + 4 H(+)(out)</text>
        <dbReference type="Rhea" id="RHEA:29091"/>
        <dbReference type="Rhea" id="RHEA-COMP:9565"/>
        <dbReference type="Rhea" id="RHEA-COMP:9566"/>
        <dbReference type="ChEBI" id="CHEBI:15378"/>
        <dbReference type="ChEBI" id="CHEBI:16389"/>
        <dbReference type="ChEBI" id="CHEBI:17976"/>
        <dbReference type="ChEBI" id="CHEBI:57540"/>
        <dbReference type="ChEBI" id="CHEBI:57945"/>
        <dbReference type="EC" id="7.1.1.2"/>
    </reaction>
</comment>
<keyword evidence="5 8" id="KW-0472">Membrane</keyword>
<keyword evidence="7" id="KW-0830">Ubiquinone</keyword>
<dbReference type="InterPro" id="IPR001694">
    <property type="entry name" value="NADH_UbQ_OxRdtase_su1/FPO"/>
</dbReference>
<dbReference type="NCBIfam" id="NF004745">
    <property type="entry name" value="PRK06076.1-6"/>
    <property type="match status" value="1"/>
</dbReference>
<keyword evidence="7 9" id="KW-0496">Mitochondrion</keyword>
<sequence>MDFVIQVVWVLIKILVIVLPLLISVAYFTLLERKVISAMQQRRGPALVGMFGLLQPLADGLKLLLKETVIPSVSNSVLFILSPVLTFALSLIGWAVIPFGEGLVLSDINVGVLYLLAVSSLGVYGIIMAGWSSNSKYPFLGGLRSAAQMVSYEVSMGLIIIGVLLCAGTLNLSEIVLSQKEVWYIFPLFPLFIMFFVSALAETNRTPFDLPEAEAELVSGYNVEYSAMGFALFFLGEYSNIILMSAVTVLFFLGGWLPPIDIFPLNLVPGPIWFGIKVLFFMFSFVWVRVAFPRFRYDQLMRLGWKVFLPLSLAWVVFIAGSLIGLDILPC</sequence>
<evidence type="ECO:0000313" key="9">
    <source>
        <dbReference type="EMBL" id="BBD14123.1"/>
    </source>
</evidence>
<evidence type="ECO:0000256" key="3">
    <source>
        <dbReference type="ARBA" id="ARBA00022692"/>
    </source>
</evidence>
<keyword evidence="4 8" id="KW-1133">Transmembrane helix</keyword>
<dbReference type="NCBIfam" id="NF004741">
    <property type="entry name" value="PRK06076.1-2"/>
    <property type="match status" value="1"/>
</dbReference>
<feature type="transmembrane region" description="Helical" evidence="8">
    <location>
        <begin position="242"/>
        <end position="260"/>
    </location>
</feature>
<feature type="transmembrane region" description="Helical" evidence="8">
    <location>
        <begin position="151"/>
        <end position="170"/>
    </location>
</feature>
<evidence type="ECO:0000256" key="1">
    <source>
        <dbReference type="ARBA" id="ARBA00004141"/>
    </source>
</evidence>
<feature type="transmembrane region" description="Helical" evidence="8">
    <location>
        <begin position="304"/>
        <end position="326"/>
    </location>
</feature>
<dbReference type="PROSITE" id="PS00667">
    <property type="entry name" value="COMPLEX1_ND1_1"/>
    <property type="match status" value="1"/>
</dbReference>
<comment type="similarity">
    <text evidence="2 6">Belongs to the complex I subunit 1 family.</text>
</comment>
<organism evidence="9">
    <name type="scientific">Ophirina amphinema</name>
    <dbReference type="NCBI Taxonomy" id="2108040"/>
    <lineage>
        <taxon>Eukaryota</taxon>
        <taxon>Discoba</taxon>
        <taxon>Jakobida</taxon>
        <taxon>Ophirinina</taxon>
        <taxon>Ophirinidae</taxon>
        <taxon>Ophirina</taxon>
    </lineage>
</organism>
<dbReference type="GO" id="GO:0005743">
    <property type="term" value="C:mitochondrial inner membrane"/>
    <property type="evidence" value="ECO:0007669"/>
    <property type="project" value="UniProtKB-SubCell"/>
</dbReference>
<dbReference type="InterPro" id="IPR018086">
    <property type="entry name" value="NADH_UbQ_OxRdtase_su1_CS"/>
</dbReference>
<comment type="subcellular location">
    <subcellularLocation>
        <location evidence="1">Membrane</location>
        <topology evidence="1">Multi-pass membrane protein</topology>
    </subcellularLocation>
    <subcellularLocation>
        <location evidence="6">Mitochondrion inner membrane</location>
        <topology evidence="6">Multi-pass membrane protein</topology>
    </subcellularLocation>
</comment>
<dbReference type="PANTHER" id="PTHR11432:SF3">
    <property type="entry name" value="NADH-UBIQUINONE OXIDOREDUCTASE CHAIN 1"/>
    <property type="match status" value="1"/>
</dbReference>
<evidence type="ECO:0000256" key="6">
    <source>
        <dbReference type="RuleBase" id="RU000471"/>
    </source>
</evidence>
<dbReference type="GO" id="GO:0008137">
    <property type="term" value="F:NADH dehydrogenase (ubiquinone) activity"/>
    <property type="evidence" value="ECO:0007669"/>
    <property type="project" value="UniProtKB-EC"/>
</dbReference>
<keyword evidence="6" id="KW-0520">NAD</keyword>
<accession>A0A348AYQ5</accession>
<dbReference type="GO" id="GO:0009060">
    <property type="term" value="P:aerobic respiration"/>
    <property type="evidence" value="ECO:0007669"/>
    <property type="project" value="TreeGrafter"/>
</dbReference>
<dbReference type="EMBL" id="LC369600">
    <property type="protein sequence ID" value="BBD14123.1"/>
    <property type="molecule type" value="Genomic_DNA"/>
</dbReference>
<dbReference type="PROSITE" id="PS00668">
    <property type="entry name" value="COMPLEX1_ND1_2"/>
    <property type="match status" value="1"/>
</dbReference>
<evidence type="ECO:0000256" key="4">
    <source>
        <dbReference type="ARBA" id="ARBA00022989"/>
    </source>
</evidence>